<gene>
    <name evidence="2" type="ORF">AArcSt11_10790</name>
</gene>
<accession>A0AAE3K5L6</accession>
<sequence>MSDDTIDVMEGGSVLLLGVSGSVTEECCDTLLDVGPAANRAEIRVNFPADITDRTRLDTGTTGRQPNKHGQITVGDVLRSAESSDPDFDAPVATDIVEDSDNLTEIGTSVSKFCETWSKSDHRIVLCFDSITQLLENSDPEVVFQFLHTLLERLEGVDTISHFHIDPDSHDEQLIATFSSLFDEVVDPNDPGELLDESDLEDETEDTEPSLSDGIPATSGSSQASDDDIADRLNDQPSTQENSTQSRRAATTEATDDDIAEQLDELDSTEPDE</sequence>
<evidence type="ECO:0000256" key="1">
    <source>
        <dbReference type="SAM" id="MobiDB-lite"/>
    </source>
</evidence>
<feature type="compositionally biased region" description="Acidic residues" evidence="1">
    <location>
        <begin position="254"/>
        <end position="273"/>
    </location>
</feature>
<evidence type="ECO:0000313" key="3">
    <source>
        <dbReference type="Proteomes" id="UP001202674"/>
    </source>
</evidence>
<protein>
    <recommendedName>
        <fullName evidence="4">KaiC-like domain-containing protein</fullName>
    </recommendedName>
</protein>
<evidence type="ECO:0000313" key="2">
    <source>
        <dbReference type="EMBL" id="MCL9814138.1"/>
    </source>
</evidence>
<dbReference type="Pfam" id="PF24336">
    <property type="entry name" value="DUF7504"/>
    <property type="match status" value="1"/>
</dbReference>
<name>A0AAE3K5L6_9EURY</name>
<dbReference type="AlphaFoldDB" id="A0AAE3K5L6"/>
<proteinExistence type="predicted"/>
<dbReference type="Proteomes" id="UP001202674">
    <property type="component" value="Unassembled WGS sequence"/>
</dbReference>
<organism evidence="2 3">
    <name type="scientific">Natranaeroarchaeum aerophilus</name>
    <dbReference type="NCBI Taxonomy" id="2917711"/>
    <lineage>
        <taxon>Archaea</taxon>
        <taxon>Methanobacteriati</taxon>
        <taxon>Methanobacteriota</taxon>
        <taxon>Stenosarchaea group</taxon>
        <taxon>Halobacteria</taxon>
        <taxon>Halobacteriales</taxon>
        <taxon>Natronoarchaeaceae</taxon>
        <taxon>Natranaeroarchaeum</taxon>
    </lineage>
</organism>
<dbReference type="InterPro" id="IPR055927">
    <property type="entry name" value="DUF7504"/>
</dbReference>
<reference evidence="2 3" key="1">
    <citation type="journal article" date="2022" name="Syst. Appl. Microbiol.">
        <title>Natronocalculus amylovorans gen. nov., sp. nov., and Natranaeroarchaeum aerophilus sp. nov., dominant culturable amylolytic natronoarchaea from hypersaline soda lakes in southwestern Siberia.</title>
        <authorList>
            <person name="Sorokin D.Y."/>
            <person name="Elcheninov A.G."/>
            <person name="Khizhniak T.V."/>
            <person name="Koenen M."/>
            <person name="Bale N.J."/>
            <person name="Damste J.S.S."/>
            <person name="Kublanov I.V."/>
        </authorList>
    </citation>
    <scope>NUCLEOTIDE SEQUENCE [LARGE SCALE GENOMIC DNA]</scope>
    <source>
        <strain evidence="2 3">AArc-St1-1</strain>
    </source>
</reference>
<comment type="caution">
    <text evidence="2">The sequence shown here is derived from an EMBL/GenBank/DDBJ whole genome shotgun (WGS) entry which is preliminary data.</text>
</comment>
<keyword evidence="3" id="KW-1185">Reference proteome</keyword>
<feature type="region of interest" description="Disordered" evidence="1">
    <location>
        <begin position="185"/>
        <end position="273"/>
    </location>
</feature>
<feature type="compositionally biased region" description="Acidic residues" evidence="1">
    <location>
        <begin position="193"/>
        <end position="208"/>
    </location>
</feature>
<evidence type="ECO:0008006" key="4">
    <source>
        <dbReference type="Google" id="ProtNLM"/>
    </source>
</evidence>
<dbReference type="EMBL" id="JAKRVY010000005">
    <property type="protein sequence ID" value="MCL9814138.1"/>
    <property type="molecule type" value="Genomic_DNA"/>
</dbReference>
<feature type="compositionally biased region" description="Polar residues" evidence="1">
    <location>
        <begin position="235"/>
        <end position="248"/>
    </location>
</feature>
<dbReference type="RefSeq" id="WP_250596985.1">
    <property type="nucleotide sequence ID" value="NZ_JAKRVY010000005.1"/>
</dbReference>